<proteinExistence type="predicted"/>
<protein>
    <recommendedName>
        <fullName evidence="2">Rhodopsin domain-containing protein</fullName>
    </recommendedName>
</protein>
<organism evidence="3 4">
    <name type="scientific">Cyphellophora europaea (strain CBS 101466)</name>
    <name type="common">Phialophora europaea</name>
    <dbReference type="NCBI Taxonomy" id="1220924"/>
    <lineage>
        <taxon>Eukaryota</taxon>
        <taxon>Fungi</taxon>
        <taxon>Dikarya</taxon>
        <taxon>Ascomycota</taxon>
        <taxon>Pezizomycotina</taxon>
        <taxon>Eurotiomycetes</taxon>
        <taxon>Chaetothyriomycetidae</taxon>
        <taxon>Chaetothyriales</taxon>
        <taxon>Cyphellophoraceae</taxon>
        <taxon>Cyphellophora</taxon>
    </lineage>
</organism>
<dbReference type="PANTHER" id="PTHR38794">
    <property type="entry name" value="INTEGRAL MEMBRANE PROTEIN"/>
    <property type="match status" value="1"/>
</dbReference>
<gene>
    <name evidence="3" type="ORF">HMPREF1541_01919</name>
</gene>
<dbReference type="HOGENOM" id="CLU_036632_0_0_1"/>
<dbReference type="STRING" id="1220924.W2S223"/>
<evidence type="ECO:0000313" key="3">
    <source>
        <dbReference type="EMBL" id="ETN42761.1"/>
    </source>
</evidence>
<name>W2S223_CYPE1</name>
<accession>W2S223</accession>
<dbReference type="RefSeq" id="XP_008714497.1">
    <property type="nucleotide sequence ID" value="XM_008716275.1"/>
</dbReference>
<keyword evidence="1" id="KW-1133">Transmembrane helix</keyword>
<dbReference type="VEuPathDB" id="FungiDB:HMPREF1541_01919"/>
<dbReference type="Proteomes" id="UP000030752">
    <property type="component" value="Unassembled WGS sequence"/>
</dbReference>
<feature type="transmembrane region" description="Helical" evidence="1">
    <location>
        <begin position="209"/>
        <end position="231"/>
    </location>
</feature>
<dbReference type="EMBL" id="KB822718">
    <property type="protein sequence ID" value="ETN42761.1"/>
    <property type="molecule type" value="Genomic_DNA"/>
</dbReference>
<feature type="transmembrane region" description="Helical" evidence="1">
    <location>
        <begin position="20"/>
        <end position="42"/>
    </location>
</feature>
<feature type="transmembrane region" description="Helical" evidence="1">
    <location>
        <begin position="174"/>
        <end position="197"/>
    </location>
</feature>
<keyword evidence="1" id="KW-0472">Membrane</keyword>
<dbReference type="AlphaFoldDB" id="W2S223"/>
<feature type="transmembrane region" description="Helical" evidence="1">
    <location>
        <begin position="54"/>
        <end position="74"/>
    </location>
</feature>
<reference evidence="3 4" key="1">
    <citation type="submission" date="2013-03" db="EMBL/GenBank/DDBJ databases">
        <title>The Genome Sequence of Phialophora europaea CBS 101466.</title>
        <authorList>
            <consortium name="The Broad Institute Genomics Platform"/>
            <person name="Cuomo C."/>
            <person name="de Hoog S."/>
            <person name="Gorbushina A."/>
            <person name="Walker B."/>
            <person name="Young S.K."/>
            <person name="Zeng Q."/>
            <person name="Gargeya S."/>
            <person name="Fitzgerald M."/>
            <person name="Haas B."/>
            <person name="Abouelleil A."/>
            <person name="Allen A.W."/>
            <person name="Alvarado L."/>
            <person name="Arachchi H.M."/>
            <person name="Berlin A.M."/>
            <person name="Chapman S.B."/>
            <person name="Gainer-Dewar J."/>
            <person name="Goldberg J."/>
            <person name="Griggs A."/>
            <person name="Gujja S."/>
            <person name="Hansen M."/>
            <person name="Howarth C."/>
            <person name="Imamovic A."/>
            <person name="Ireland A."/>
            <person name="Larimer J."/>
            <person name="McCowan C."/>
            <person name="Murphy C."/>
            <person name="Pearson M."/>
            <person name="Poon T.W."/>
            <person name="Priest M."/>
            <person name="Roberts A."/>
            <person name="Saif S."/>
            <person name="Shea T."/>
            <person name="Sisk P."/>
            <person name="Sykes S."/>
            <person name="Wortman J."/>
            <person name="Nusbaum C."/>
            <person name="Birren B."/>
        </authorList>
    </citation>
    <scope>NUCLEOTIDE SEQUENCE [LARGE SCALE GENOMIC DNA]</scope>
    <source>
        <strain evidence="3 4">CBS 101466</strain>
    </source>
</reference>
<evidence type="ECO:0000256" key="1">
    <source>
        <dbReference type="SAM" id="Phobius"/>
    </source>
</evidence>
<feature type="transmembrane region" description="Helical" evidence="1">
    <location>
        <begin position="132"/>
        <end position="154"/>
    </location>
</feature>
<keyword evidence="1" id="KW-0812">Transmembrane</keyword>
<evidence type="ECO:0000259" key="2">
    <source>
        <dbReference type="Pfam" id="PF20684"/>
    </source>
</evidence>
<dbReference type="OrthoDB" id="3918601at2759"/>
<feature type="domain" description="Rhodopsin" evidence="2">
    <location>
        <begin position="39"/>
        <end position="274"/>
    </location>
</feature>
<evidence type="ECO:0000313" key="4">
    <source>
        <dbReference type="Proteomes" id="UP000030752"/>
    </source>
</evidence>
<dbReference type="Pfam" id="PF20684">
    <property type="entry name" value="Fung_rhodopsin"/>
    <property type="match status" value="1"/>
</dbReference>
<dbReference type="InParanoid" id="W2S223"/>
<sequence>MSIPTSPAFETVRADDRGAPLAVINCILIVFSGIVVLSRAIVRWNITKLNATDDFAIHLALAFVVAQTVLVQLARNRGIGRHRLSLSEDDFRQYSLFAYLSQLLTLCGLFCAKLAVSRLIVAIRPQRTYRRICFVLEIVMLMWLISSIFTVGFQCQLPQPWLLSNDRCIDLVVLHRYVGAMNILTDVVLVVLPAPIVYPLQLERDKKSLVIALFATRIFSVAAEAAYLVYFNHWLEVIDEDQTWEAVDATIVHQVMLNLSLMTACVPSIRRVISELYTGQMGVKVSEQLELTLGGTTVSTTTKVASLSGHKSMSSRSEQRPKDNAAVAHMPYGHNVPRIGNIARIYSERSRSRPGLTKTSSEEHLRAEGIMRTIEVSVEDGRSTPSVSGDMRRRP</sequence>
<dbReference type="InterPro" id="IPR049326">
    <property type="entry name" value="Rhodopsin_dom_fungi"/>
</dbReference>
<feature type="transmembrane region" description="Helical" evidence="1">
    <location>
        <begin position="94"/>
        <end position="120"/>
    </location>
</feature>
<dbReference type="GeneID" id="19969258"/>
<feature type="transmembrane region" description="Helical" evidence="1">
    <location>
        <begin position="251"/>
        <end position="269"/>
    </location>
</feature>
<dbReference type="PANTHER" id="PTHR38794:SF3">
    <property type="entry name" value="INTEGRAL MEMBRANE PROTEIN"/>
    <property type="match status" value="1"/>
</dbReference>
<keyword evidence="4" id="KW-1185">Reference proteome</keyword>